<name>A0ACB8A4D3_9AGAM</name>
<evidence type="ECO:0000313" key="2">
    <source>
        <dbReference type="Proteomes" id="UP000790377"/>
    </source>
</evidence>
<evidence type="ECO:0000313" key="1">
    <source>
        <dbReference type="EMBL" id="KAH7908084.1"/>
    </source>
</evidence>
<gene>
    <name evidence="1" type="ORF">BJ138DRAFT_1158503</name>
</gene>
<reference evidence="1" key="1">
    <citation type="journal article" date="2021" name="New Phytol.">
        <title>Evolutionary innovations through gain and loss of genes in the ectomycorrhizal Boletales.</title>
        <authorList>
            <person name="Wu G."/>
            <person name="Miyauchi S."/>
            <person name="Morin E."/>
            <person name="Kuo A."/>
            <person name="Drula E."/>
            <person name="Varga T."/>
            <person name="Kohler A."/>
            <person name="Feng B."/>
            <person name="Cao Y."/>
            <person name="Lipzen A."/>
            <person name="Daum C."/>
            <person name="Hundley H."/>
            <person name="Pangilinan J."/>
            <person name="Johnson J."/>
            <person name="Barry K."/>
            <person name="LaButti K."/>
            <person name="Ng V."/>
            <person name="Ahrendt S."/>
            <person name="Min B."/>
            <person name="Choi I.G."/>
            <person name="Park H."/>
            <person name="Plett J.M."/>
            <person name="Magnuson J."/>
            <person name="Spatafora J.W."/>
            <person name="Nagy L.G."/>
            <person name="Henrissat B."/>
            <person name="Grigoriev I.V."/>
            <person name="Yang Z.L."/>
            <person name="Xu J."/>
            <person name="Martin F.M."/>
        </authorList>
    </citation>
    <scope>NUCLEOTIDE SEQUENCE</scope>
    <source>
        <strain evidence="1">ATCC 28755</strain>
    </source>
</reference>
<dbReference type="EMBL" id="MU267848">
    <property type="protein sequence ID" value="KAH7908084.1"/>
    <property type="molecule type" value="Genomic_DNA"/>
</dbReference>
<dbReference type="Proteomes" id="UP000790377">
    <property type="component" value="Unassembled WGS sequence"/>
</dbReference>
<accession>A0ACB8A4D3</accession>
<organism evidence="1 2">
    <name type="scientific">Hygrophoropsis aurantiaca</name>
    <dbReference type="NCBI Taxonomy" id="72124"/>
    <lineage>
        <taxon>Eukaryota</taxon>
        <taxon>Fungi</taxon>
        <taxon>Dikarya</taxon>
        <taxon>Basidiomycota</taxon>
        <taxon>Agaricomycotina</taxon>
        <taxon>Agaricomycetes</taxon>
        <taxon>Agaricomycetidae</taxon>
        <taxon>Boletales</taxon>
        <taxon>Coniophorineae</taxon>
        <taxon>Hygrophoropsidaceae</taxon>
        <taxon>Hygrophoropsis</taxon>
    </lineage>
</organism>
<proteinExistence type="predicted"/>
<comment type="caution">
    <text evidence="1">The sequence shown here is derived from an EMBL/GenBank/DDBJ whole genome shotgun (WGS) entry which is preliminary data.</text>
</comment>
<sequence>MADPAFIQELQMVQTMNYLTAAGGALVAYDQVITFSQEVDHIWNRKWSFVTALYLIARYSGSLSLVGAAAWDMCINWSYSG</sequence>
<protein>
    <submittedName>
        <fullName evidence="1">Uncharacterized protein</fullName>
    </submittedName>
</protein>
<keyword evidence="2" id="KW-1185">Reference proteome</keyword>